<name>A0A2N3NJK2_9PEZI</name>
<dbReference type="InterPro" id="IPR000627">
    <property type="entry name" value="Intradiol_dOase_C"/>
</dbReference>
<comment type="caution">
    <text evidence="4">The sequence shown here is derived from an EMBL/GenBank/DDBJ whole genome shotgun (WGS) entry which is preliminary data.</text>
</comment>
<dbReference type="EMBL" id="NLAX01000003">
    <property type="protein sequence ID" value="PKS12626.1"/>
    <property type="molecule type" value="Genomic_DNA"/>
</dbReference>
<dbReference type="GO" id="GO:0008199">
    <property type="term" value="F:ferric iron binding"/>
    <property type="evidence" value="ECO:0007669"/>
    <property type="project" value="InterPro"/>
</dbReference>
<dbReference type="SUPFAM" id="SSF49482">
    <property type="entry name" value="Aromatic compound dioxygenase"/>
    <property type="match status" value="1"/>
</dbReference>
<dbReference type="PANTHER" id="PTHR34315">
    <property type="match status" value="1"/>
</dbReference>
<dbReference type="OrthoDB" id="121380at2759"/>
<feature type="non-terminal residue" evidence="4">
    <location>
        <position position="1"/>
    </location>
</feature>
<evidence type="ECO:0000256" key="2">
    <source>
        <dbReference type="SAM" id="SignalP"/>
    </source>
</evidence>
<protein>
    <recommendedName>
        <fullName evidence="3">Intradiol ring-cleavage dioxygenases domain-containing protein</fullName>
    </recommendedName>
</protein>
<proteinExistence type="predicted"/>
<feature type="compositionally biased region" description="Low complexity" evidence="1">
    <location>
        <begin position="372"/>
        <end position="382"/>
    </location>
</feature>
<dbReference type="AlphaFoldDB" id="A0A2N3NJK2"/>
<dbReference type="Pfam" id="PF00775">
    <property type="entry name" value="Dioxygenase_C"/>
    <property type="match status" value="1"/>
</dbReference>
<dbReference type="InterPro" id="IPR015889">
    <property type="entry name" value="Intradiol_dOase_core"/>
</dbReference>
<evidence type="ECO:0000313" key="5">
    <source>
        <dbReference type="Proteomes" id="UP000233524"/>
    </source>
</evidence>
<keyword evidence="5" id="KW-1185">Reference proteome</keyword>
<feature type="region of interest" description="Disordered" evidence="1">
    <location>
        <begin position="372"/>
        <end position="411"/>
    </location>
</feature>
<keyword evidence="2" id="KW-0732">Signal</keyword>
<feature type="signal peptide" evidence="2">
    <location>
        <begin position="1"/>
        <end position="25"/>
    </location>
</feature>
<evidence type="ECO:0000259" key="3">
    <source>
        <dbReference type="Pfam" id="PF00775"/>
    </source>
</evidence>
<dbReference type="InParanoid" id="A0A2N3NJK2"/>
<feature type="compositionally biased region" description="Acidic residues" evidence="1">
    <location>
        <begin position="392"/>
        <end position="411"/>
    </location>
</feature>
<dbReference type="CDD" id="cd03457">
    <property type="entry name" value="intradiol_dioxygenase_like"/>
    <property type="match status" value="1"/>
</dbReference>
<dbReference type="Gene3D" id="2.60.130.10">
    <property type="entry name" value="Aromatic compound dioxygenase"/>
    <property type="match status" value="1"/>
</dbReference>
<organism evidence="4 5">
    <name type="scientific">Lomentospora prolificans</name>
    <dbReference type="NCBI Taxonomy" id="41688"/>
    <lineage>
        <taxon>Eukaryota</taxon>
        <taxon>Fungi</taxon>
        <taxon>Dikarya</taxon>
        <taxon>Ascomycota</taxon>
        <taxon>Pezizomycotina</taxon>
        <taxon>Sordariomycetes</taxon>
        <taxon>Hypocreomycetidae</taxon>
        <taxon>Microascales</taxon>
        <taxon>Microascaceae</taxon>
        <taxon>Lomentospora</taxon>
    </lineage>
</organism>
<gene>
    <name evidence="4" type="ORF">jhhlp_000834</name>
</gene>
<dbReference type="GO" id="GO:0016702">
    <property type="term" value="F:oxidoreductase activity, acting on single donors with incorporation of molecular oxygen, incorporation of two atoms of oxygen"/>
    <property type="evidence" value="ECO:0007669"/>
    <property type="project" value="InterPro"/>
</dbReference>
<dbReference type="PANTHER" id="PTHR34315:SF1">
    <property type="entry name" value="INTRADIOL RING-CLEAVAGE DIOXYGENASES DOMAIN-CONTAINING PROTEIN-RELATED"/>
    <property type="match status" value="1"/>
</dbReference>
<evidence type="ECO:0000256" key="1">
    <source>
        <dbReference type="SAM" id="MobiDB-lite"/>
    </source>
</evidence>
<dbReference type="Proteomes" id="UP000233524">
    <property type="component" value="Unassembled WGS sequence"/>
</dbReference>
<dbReference type="VEuPathDB" id="FungiDB:jhhlp_000834"/>
<accession>A0A2N3NJK2</accession>
<feature type="chain" id="PRO_5014619580" description="Intradiol ring-cleavage dioxygenases domain-containing protein" evidence="2">
    <location>
        <begin position="26"/>
        <end position="411"/>
    </location>
</feature>
<evidence type="ECO:0000313" key="4">
    <source>
        <dbReference type="EMBL" id="PKS12626.1"/>
    </source>
</evidence>
<feature type="domain" description="Intradiol ring-cleavage dioxygenases" evidence="3">
    <location>
        <begin position="126"/>
        <end position="229"/>
    </location>
</feature>
<reference evidence="4 5" key="1">
    <citation type="journal article" date="2017" name="G3 (Bethesda)">
        <title>First Draft Genome Sequence of the Pathogenic Fungus Lomentospora prolificans (Formerly Scedosporium prolificans).</title>
        <authorList>
            <person name="Luo R."/>
            <person name="Zimin A."/>
            <person name="Workman R."/>
            <person name="Fan Y."/>
            <person name="Pertea G."/>
            <person name="Grossman N."/>
            <person name="Wear M.P."/>
            <person name="Jia B."/>
            <person name="Miller H."/>
            <person name="Casadevall A."/>
            <person name="Timp W."/>
            <person name="Zhang S.X."/>
            <person name="Salzberg S.L."/>
        </authorList>
    </citation>
    <scope>NUCLEOTIDE SEQUENCE [LARGE SCALE GENOMIC DNA]</scope>
    <source>
        <strain evidence="4 5">JHH-5317</strain>
    </source>
</reference>
<dbReference type="STRING" id="41688.A0A2N3NJK2"/>
<sequence>VIVVTMKISALFSALVLTPIVIAHANHDVEHELAVRREFLANNKADLSHCAEKLKKRGHDKRALQRRSEMTRKLIKRSNIEARQDANENAPWNKSHHSDEEYNFETDTSIVFSGNRSCILNPEVTEGPFYVAGEAIRQNIVDEQEGVPLALDIQVIDVETCDPIEGAYIEIWHCNATGVYSGVLSAMNGVGAADPTNLDNTFHRGYQPTDADGAAQFETNFPGHYQGRATHIHLMVHLDPEVRENNTIVDLNVAHVGQMYFDDDLISQVELLEPYTANKMPLTVNANDFILAQEAAVTDPLAEYVLLGDGVEEGIFAWYSFGVNTSYIREVSAAATLYENGGESNPNAGLGFGGGPGGPGFPGGPGGLCMPAGGFPGGFEPPEGFPALPPCEETDEPAEGDAPVEEPVEEP</sequence>